<protein>
    <recommendedName>
        <fullName evidence="5">KilA-N DNA-binding domain-containing protein</fullName>
    </recommendedName>
</protein>
<dbReference type="EMBL" id="JAGGJX010000003">
    <property type="protein sequence ID" value="MBP1855371.1"/>
    <property type="molecule type" value="Genomic_DNA"/>
</dbReference>
<accession>A0ABS4EBQ2</accession>
<feature type="domain" description="ORF6C" evidence="2">
    <location>
        <begin position="142"/>
        <end position="247"/>
    </location>
</feature>
<evidence type="ECO:0008006" key="5">
    <source>
        <dbReference type="Google" id="ProtNLM"/>
    </source>
</evidence>
<organism evidence="3 4">
    <name type="scientific">Metaclostridioides mangenotii</name>
    <dbReference type="NCBI Taxonomy" id="1540"/>
    <lineage>
        <taxon>Bacteria</taxon>
        <taxon>Bacillati</taxon>
        <taxon>Bacillota</taxon>
        <taxon>Clostridia</taxon>
        <taxon>Peptostreptococcales</taxon>
        <taxon>Peptostreptococcaceae</taxon>
        <taxon>Metaclostridioides</taxon>
    </lineage>
</organism>
<comment type="caution">
    <text evidence="3">The sequence shown here is derived from an EMBL/GenBank/DDBJ whole genome shotgun (WGS) entry which is preliminary data.</text>
</comment>
<dbReference type="Proteomes" id="UP000767291">
    <property type="component" value="Unassembled WGS sequence"/>
</dbReference>
<name>A0ABS4EBQ2_9FIRM</name>
<evidence type="ECO:0000259" key="1">
    <source>
        <dbReference type="Pfam" id="PF10543"/>
    </source>
</evidence>
<dbReference type="InterPro" id="IPR018873">
    <property type="entry name" value="KilA-N_DNA-bd_domain"/>
</dbReference>
<gene>
    <name evidence="3" type="ORF">J2Z43_001766</name>
</gene>
<keyword evidence="4" id="KW-1185">Reference proteome</keyword>
<evidence type="ECO:0000313" key="3">
    <source>
        <dbReference type="EMBL" id="MBP1855371.1"/>
    </source>
</evidence>
<evidence type="ECO:0000259" key="2">
    <source>
        <dbReference type="Pfam" id="PF10552"/>
    </source>
</evidence>
<dbReference type="Pfam" id="PF10552">
    <property type="entry name" value="ORF6C"/>
    <property type="match status" value="1"/>
</dbReference>
<dbReference type="RefSeq" id="WP_209456818.1">
    <property type="nucleotide sequence ID" value="NZ_BAAACS010000012.1"/>
</dbReference>
<evidence type="ECO:0000313" key="4">
    <source>
        <dbReference type="Proteomes" id="UP000767291"/>
    </source>
</evidence>
<dbReference type="InterPro" id="IPR018878">
    <property type="entry name" value="ORF6C_dom"/>
</dbReference>
<dbReference type="Pfam" id="PF10543">
    <property type="entry name" value="ORF6N"/>
    <property type="match status" value="1"/>
</dbReference>
<proteinExistence type="predicted"/>
<feature type="domain" description="KilA-N DNA-binding" evidence="1">
    <location>
        <begin position="13"/>
        <end position="102"/>
    </location>
</feature>
<sequence length="259" mass="29920">MNNLVEVNNKELEVKEYGGKRVVTFKEIDMIHERTEGTAGKNFRNNKKHFIEGVDYFEVTAKNSDTINSPKNGQSLEDYGFSKFASNGILITESGYLMLVKSFTDDLAWDVQRDLVSKYFRKTENPYLNMSKELQAIFMVDKKQQELEKGQEVLTEKVTNLENKMTINYELAENIRSEVSAKAVHSLGGYNSPAYKKLSKKAYSALHRDLRGYFKVNSYKNLSIKRYEEAINYIQGWTPGTNLRLEIKEMNNQIEFAIN</sequence>
<reference evidence="3 4" key="1">
    <citation type="submission" date="2021-03" db="EMBL/GenBank/DDBJ databases">
        <title>Genomic Encyclopedia of Type Strains, Phase IV (KMG-IV): sequencing the most valuable type-strain genomes for metagenomic binning, comparative biology and taxonomic classification.</title>
        <authorList>
            <person name="Goeker M."/>
        </authorList>
    </citation>
    <scope>NUCLEOTIDE SEQUENCE [LARGE SCALE GENOMIC DNA]</scope>
    <source>
        <strain evidence="3 4">DSM 1289</strain>
    </source>
</reference>